<reference evidence="5 6" key="1">
    <citation type="submission" date="2023-01" db="EMBL/GenBank/DDBJ databases">
        <title>Analysis of 21 Apiospora genomes using comparative genomics revels a genus with tremendous synthesis potential of carbohydrate active enzymes and secondary metabolites.</title>
        <authorList>
            <person name="Sorensen T."/>
        </authorList>
    </citation>
    <scope>NUCLEOTIDE SEQUENCE [LARGE SCALE GENOMIC DNA]</scope>
    <source>
        <strain evidence="5 6">CBS 20057</strain>
    </source>
</reference>
<keyword evidence="6" id="KW-1185">Reference proteome</keyword>
<comment type="subcellular location">
    <subcellularLocation>
        <location evidence="1">Nucleus</location>
    </subcellularLocation>
</comment>
<evidence type="ECO:0000259" key="4">
    <source>
        <dbReference type="SMART" id="SM00906"/>
    </source>
</evidence>
<gene>
    <name evidence="5" type="ORF">PG991_004313</name>
</gene>
<dbReference type="EMBL" id="JAQQWI010000007">
    <property type="protein sequence ID" value="KAK8027257.1"/>
    <property type="molecule type" value="Genomic_DNA"/>
</dbReference>
<evidence type="ECO:0000313" key="5">
    <source>
        <dbReference type="EMBL" id="KAK8027257.1"/>
    </source>
</evidence>
<dbReference type="PANTHER" id="PTHR31001:SF74">
    <property type="entry name" value="ZN(II)2CYS6 TRANSCRIPTION FACTOR (EUROFUNG)"/>
    <property type="match status" value="1"/>
</dbReference>
<protein>
    <recommendedName>
        <fullName evidence="4">Xylanolytic transcriptional activator regulatory domain-containing protein</fullName>
    </recommendedName>
</protein>
<dbReference type="Proteomes" id="UP001396898">
    <property type="component" value="Unassembled WGS sequence"/>
</dbReference>
<keyword evidence="2" id="KW-0539">Nucleus</keyword>
<sequence length="715" mass="79704">MEITGKSPSTHTTGPEHHPTRLLFYRIVIEQNRLHYARQMSSERRGRRSPAVFHAAKPPSPTPKSPTRQASTKLQPLPPTEVGYAVTGDSRAALARGGPCNAFMQTLPRQTGTGRMDRVAQLENLIGDLVHRGTNDAHLSGRSPEPLDATTNASMEDLARPGAAGAGTAPRDLDSGRLSLQSCTWVNSNHWSVLLDGISEGGEQRSGNSSASADSGCPVYPSSPRPKLFYSCPPVTRVEILAALPPRRTSDRLVSAFFNFLDSAAAAIVHSGEFLTMYKRFWDDPSSVPITWISMLFSMFCIASRAQHAVGLSRDQLAKEKGLTSESTSVYREKAVQALMLGQYTKGGPFVVEALLAYFTVEHFTSIDAQIESWLILSVTVNIAMRQGYHRDPRHFPQLSPYEGEVRRRIWATLYQVDLGISVQMGMPKLIRDNVSDTQLPGNYKDTDFDSAAAQLPAPRPETEMTPLLYTISKTRLMRVIGMIMEHVTEVQTPSYEEVLRIDAILDEVYTNLPKVFRWEGMSESILSSTAVVSQKFFLQTMYQKGKLLLHRKYIPSQGQQQGPEKYEYSQGRALEAGLAILRLHHIVVEESKPTGQLYSSQFLFNSLVSHDLFAGALAVCFYLQHHRNSMETEKLQEAKRLLRRSQGLWIEASSTSSEAAKAAEALRIFLNRLDEETLAQRNKEDANSSLAFFTPELMPSEVFQGEWNKTPIHI</sequence>
<dbReference type="Pfam" id="PF04082">
    <property type="entry name" value="Fungal_trans"/>
    <property type="match status" value="1"/>
</dbReference>
<dbReference type="SMART" id="SM00906">
    <property type="entry name" value="Fungal_trans"/>
    <property type="match status" value="1"/>
</dbReference>
<evidence type="ECO:0000256" key="3">
    <source>
        <dbReference type="SAM" id="MobiDB-lite"/>
    </source>
</evidence>
<comment type="caution">
    <text evidence="5">The sequence shown here is derived from an EMBL/GenBank/DDBJ whole genome shotgun (WGS) entry which is preliminary data.</text>
</comment>
<dbReference type="CDD" id="cd12148">
    <property type="entry name" value="fungal_TF_MHR"/>
    <property type="match status" value="1"/>
</dbReference>
<evidence type="ECO:0000256" key="1">
    <source>
        <dbReference type="ARBA" id="ARBA00004123"/>
    </source>
</evidence>
<proteinExistence type="predicted"/>
<feature type="domain" description="Xylanolytic transcriptional activator regulatory" evidence="4">
    <location>
        <begin position="373"/>
        <end position="447"/>
    </location>
</feature>
<evidence type="ECO:0000256" key="2">
    <source>
        <dbReference type="ARBA" id="ARBA00023242"/>
    </source>
</evidence>
<dbReference type="InterPro" id="IPR007219">
    <property type="entry name" value="XnlR_reg_dom"/>
</dbReference>
<organism evidence="5 6">
    <name type="scientific">Apiospora marii</name>
    <dbReference type="NCBI Taxonomy" id="335849"/>
    <lineage>
        <taxon>Eukaryota</taxon>
        <taxon>Fungi</taxon>
        <taxon>Dikarya</taxon>
        <taxon>Ascomycota</taxon>
        <taxon>Pezizomycotina</taxon>
        <taxon>Sordariomycetes</taxon>
        <taxon>Xylariomycetidae</taxon>
        <taxon>Amphisphaeriales</taxon>
        <taxon>Apiosporaceae</taxon>
        <taxon>Apiospora</taxon>
    </lineage>
</organism>
<evidence type="ECO:0000313" key="6">
    <source>
        <dbReference type="Proteomes" id="UP001396898"/>
    </source>
</evidence>
<dbReference type="PANTHER" id="PTHR31001">
    <property type="entry name" value="UNCHARACTERIZED TRANSCRIPTIONAL REGULATORY PROTEIN"/>
    <property type="match status" value="1"/>
</dbReference>
<dbReference type="InterPro" id="IPR050613">
    <property type="entry name" value="Sec_Metabolite_Reg"/>
</dbReference>
<feature type="region of interest" description="Disordered" evidence="3">
    <location>
        <begin position="39"/>
        <end position="79"/>
    </location>
</feature>
<accession>A0ABR1S5Z8</accession>
<name>A0ABR1S5Z8_9PEZI</name>